<keyword evidence="2" id="KW-1185">Reference proteome</keyword>
<name>A0A9P6U3B8_9FUNG</name>
<dbReference type="AlphaFoldDB" id="A0A9P6U3B8"/>
<sequence>MTADVWKVMAVVNNNNYRSEIQEMGQSGLWPFPKELGIVETPVNPKTILKLHIYLPAVLFNYTTKMDFCVLKKLQIHLTTTLRFLTWCHKNLVLKLSLLSAFRPHCTSVPHG</sequence>
<reference evidence="1" key="1">
    <citation type="journal article" date="2020" name="Fungal Divers.">
        <title>Resolving the Mortierellaceae phylogeny through synthesis of multi-gene phylogenetics and phylogenomics.</title>
        <authorList>
            <person name="Vandepol N."/>
            <person name="Liber J."/>
            <person name="Desiro A."/>
            <person name="Na H."/>
            <person name="Kennedy M."/>
            <person name="Barry K."/>
            <person name="Grigoriev I.V."/>
            <person name="Miller A.N."/>
            <person name="O'Donnell K."/>
            <person name="Stajich J.E."/>
            <person name="Bonito G."/>
        </authorList>
    </citation>
    <scope>NUCLEOTIDE SEQUENCE</scope>
    <source>
        <strain evidence="1">BC1065</strain>
    </source>
</reference>
<organism evidence="1 2">
    <name type="scientific">Actinomortierella ambigua</name>
    <dbReference type="NCBI Taxonomy" id="1343610"/>
    <lineage>
        <taxon>Eukaryota</taxon>
        <taxon>Fungi</taxon>
        <taxon>Fungi incertae sedis</taxon>
        <taxon>Mucoromycota</taxon>
        <taxon>Mortierellomycotina</taxon>
        <taxon>Mortierellomycetes</taxon>
        <taxon>Mortierellales</taxon>
        <taxon>Mortierellaceae</taxon>
        <taxon>Actinomortierella</taxon>
    </lineage>
</organism>
<dbReference type="Proteomes" id="UP000807716">
    <property type="component" value="Unassembled WGS sequence"/>
</dbReference>
<comment type="caution">
    <text evidence="1">The sequence shown here is derived from an EMBL/GenBank/DDBJ whole genome shotgun (WGS) entry which is preliminary data.</text>
</comment>
<dbReference type="EMBL" id="JAAAJB010000363">
    <property type="protein sequence ID" value="KAG0257422.1"/>
    <property type="molecule type" value="Genomic_DNA"/>
</dbReference>
<protein>
    <submittedName>
        <fullName evidence="1">Uncharacterized protein</fullName>
    </submittedName>
</protein>
<gene>
    <name evidence="1" type="ORF">DFQ27_005166</name>
</gene>
<proteinExistence type="predicted"/>
<evidence type="ECO:0000313" key="1">
    <source>
        <dbReference type="EMBL" id="KAG0257422.1"/>
    </source>
</evidence>
<evidence type="ECO:0000313" key="2">
    <source>
        <dbReference type="Proteomes" id="UP000807716"/>
    </source>
</evidence>
<accession>A0A9P6U3B8</accession>